<accession>A0A2M7LLH1</accession>
<reference evidence="3" key="1">
    <citation type="submission" date="2017-09" db="EMBL/GenBank/DDBJ databases">
        <title>Depth-based differentiation of microbial function through sediment-hosted aquifers and enrichment of novel symbionts in the deep terrestrial subsurface.</title>
        <authorList>
            <person name="Probst A.J."/>
            <person name="Ladd B."/>
            <person name="Jarett J.K."/>
            <person name="Geller-Mcgrath D.E."/>
            <person name="Sieber C.M.K."/>
            <person name="Emerson J.B."/>
            <person name="Anantharaman K."/>
            <person name="Thomas B.C."/>
            <person name="Malmstrom R."/>
            <person name="Stieglmeier M."/>
            <person name="Klingl A."/>
            <person name="Woyke T."/>
            <person name="Ryan C.M."/>
            <person name="Banfield J.F."/>
        </authorList>
    </citation>
    <scope>NUCLEOTIDE SEQUENCE [LARGE SCALE GENOMIC DNA]</scope>
</reference>
<gene>
    <name evidence="2" type="ORF">COZ40_00675</name>
</gene>
<evidence type="ECO:0000313" key="3">
    <source>
        <dbReference type="Proteomes" id="UP000228500"/>
    </source>
</evidence>
<evidence type="ECO:0000313" key="2">
    <source>
        <dbReference type="EMBL" id="PIX68918.1"/>
    </source>
</evidence>
<feature type="transmembrane region" description="Helical" evidence="1">
    <location>
        <begin position="12"/>
        <end position="33"/>
    </location>
</feature>
<comment type="caution">
    <text evidence="2">The sequence shown here is derived from an EMBL/GenBank/DDBJ whole genome shotgun (WGS) entry which is preliminary data.</text>
</comment>
<evidence type="ECO:0000256" key="1">
    <source>
        <dbReference type="SAM" id="Phobius"/>
    </source>
</evidence>
<dbReference type="EMBL" id="PFJH01000028">
    <property type="protein sequence ID" value="PIX68918.1"/>
    <property type="molecule type" value="Genomic_DNA"/>
</dbReference>
<keyword evidence="1" id="KW-0812">Transmembrane</keyword>
<protein>
    <submittedName>
        <fullName evidence="2">Uncharacterized protein</fullName>
    </submittedName>
</protein>
<organism evidence="2 3">
    <name type="scientific">Candidatus Roizmanbacteria bacterium CG_4_10_14_3_um_filter_39_13</name>
    <dbReference type="NCBI Taxonomy" id="1974831"/>
    <lineage>
        <taxon>Bacteria</taxon>
        <taxon>Candidatus Roizmaniibacteriota</taxon>
    </lineage>
</organism>
<name>A0A2M7LLH1_9BACT</name>
<proteinExistence type="predicted"/>
<keyword evidence="1" id="KW-0472">Membrane</keyword>
<dbReference type="AlphaFoldDB" id="A0A2M7LLH1"/>
<feature type="non-terminal residue" evidence="2">
    <location>
        <position position="84"/>
    </location>
</feature>
<keyword evidence="1" id="KW-1133">Transmembrane helix</keyword>
<dbReference type="Proteomes" id="UP000228500">
    <property type="component" value="Unassembled WGS sequence"/>
</dbReference>
<sequence length="84" mass="9925">MRIRKLIQKSFLLIFVYVLVVFVAFGIGIKLSAMNRQLAYYRKVMDDLELISLLSLEQDKSQTEILTEFKTADIRVANLKYFFR</sequence>